<gene>
    <name evidence="1" type="ORF">CVA01_22420</name>
</gene>
<name>A0A4Y4C2J7_9CORY</name>
<evidence type="ECO:0000313" key="1">
    <source>
        <dbReference type="EMBL" id="GEC86928.1"/>
    </source>
</evidence>
<accession>A0A4Y4C2J7</accession>
<organism evidence="1 2">
    <name type="scientific">Corynebacterium variabile</name>
    <dbReference type="NCBI Taxonomy" id="1727"/>
    <lineage>
        <taxon>Bacteria</taxon>
        <taxon>Bacillati</taxon>
        <taxon>Actinomycetota</taxon>
        <taxon>Actinomycetes</taxon>
        <taxon>Mycobacteriales</taxon>
        <taxon>Corynebacteriaceae</taxon>
        <taxon>Corynebacterium</taxon>
    </lineage>
</organism>
<evidence type="ECO:0000313" key="2">
    <source>
        <dbReference type="Proteomes" id="UP000319986"/>
    </source>
</evidence>
<sequence>MSSQGTGTGVGGRYMILLQGIRPLPRTEDAIPTSIPFPSNCSDLSNTDGYRSEFHCDRCGNGYRSVYRRDVAATGQKVARGLGSLFDGRFYDVTSAVDRVLDRSTNSEAKDRP</sequence>
<proteinExistence type="predicted"/>
<protein>
    <submittedName>
        <fullName evidence="1">Uncharacterized protein</fullName>
    </submittedName>
</protein>
<comment type="caution">
    <text evidence="1">The sequence shown here is derived from an EMBL/GenBank/DDBJ whole genome shotgun (WGS) entry which is preliminary data.</text>
</comment>
<dbReference type="EMBL" id="BJNT01000018">
    <property type="protein sequence ID" value="GEC86928.1"/>
    <property type="molecule type" value="Genomic_DNA"/>
</dbReference>
<reference evidence="1 2" key="1">
    <citation type="submission" date="2019-06" db="EMBL/GenBank/DDBJ databases">
        <title>Whole genome shotgun sequence of Corynebacterium variabile NBRC 15286.</title>
        <authorList>
            <person name="Hosoyama A."/>
            <person name="Uohara A."/>
            <person name="Ohji S."/>
            <person name="Ichikawa N."/>
        </authorList>
    </citation>
    <scope>NUCLEOTIDE SEQUENCE [LARGE SCALE GENOMIC DNA]</scope>
    <source>
        <strain evidence="1 2">NBRC 15286</strain>
    </source>
</reference>
<dbReference type="AlphaFoldDB" id="A0A4Y4C2J7"/>
<dbReference type="Proteomes" id="UP000319986">
    <property type="component" value="Unassembled WGS sequence"/>
</dbReference>